<accession>A0A481ZEZ4</accession>
<reference evidence="1" key="1">
    <citation type="journal article" date="2019" name="MBio">
        <title>Virus Genomes from Deep Sea Sediments Expand the Ocean Megavirome and Support Independent Origins of Viral Gigantism.</title>
        <authorList>
            <person name="Backstrom D."/>
            <person name="Yutin N."/>
            <person name="Jorgensen S.L."/>
            <person name="Dharamshi J."/>
            <person name="Homa F."/>
            <person name="Zaremba-Niedwiedzka K."/>
            <person name="Spang A."/>
            <person name="Wolf Y.I."/>
            <person name="Koonin E.V."/>
            <person name="Ettema T.J."/>
        </authorList>
    </citation>
    <scope>NUCLEOTIDE SEQUENCE</scope>
</reference>
<name>A0A481ZEZ4_9VIRU</name>
<proteinExistence type="predicted"/>
<organism evidence="1">
    <name type="scientific">Pithovirus LCPAC406</name>
    <dbReference type="NCBI Taxonomy" id="2506599"/>
    <lineage>
        <taxon>Viruses</taxon>
        <taxon>Pithoviruses</taxon>
    </lineage>
</organism>
<gene>
    <name evidence="1" type="ORF">LCPAC406_00860</name>
</gene>
<evidence type="ECO:0000313" key="1">
    <source>
        <dbReference type="EMBL" id="QBK93772.1"/>
    </source>
</evidence>
<sequence length="158" mass="18091">MSSLKSVRADLVIITAEDCGACGIIDSEKYTIIREYSKRDDIKIIFIHETKADIRERLKSIYPNVSNLASWTPFVILVSSNLINGNLKYEIMNNGTNEYSHNKSGIDKFVEYQMKNNPIFAVRSISNHKVTSVTATYLFEGQSRNKQRNSKYSLDRKN</sequence>
<dbReference type="EMBL" id="MK500605">
    <property type="protein sequence ID" value="QBK93772.1"/>
    <property type="molecule type" value="Genomic_DNA"/>
</dbReference>
<protein>
    <submittedName>
        <fullName evidence="1">Thioredoxin-fold protein</fullName>
    </submittedName>
</protein>